<dbReference type="InterPro" id="IPR005268">
    <property type="entry name" value="CHP00725"/>
</dbReference>
<dbReference type="Gene3D" id="3.40.50.450">
    <property type="match status" value="1"/>
</dbReference>
<dbReference type="Proteomes" id="UP001164459">
    <property type="component" value="Chromosome"/>
</dbReference>
<dbReference type="SUPFAM" id="SSF102405">
    <property type="entry name" value="MCP/YpsA-like"/>
    <property type="match status" value="1"/>
</dbReference>
<evidence type="ECO:0000313" key="2">
    <source>
        <dbReference type="Proteomes" id="UP001164459"/>
    </source>
</evidence>
<dbReference type="InterPro" id="IPR041164">
    <property type="entry name" value="LDcluster4"/>
</dbReference>
<dbReference type="InterPro" id="IPR052341">
    <property type="entry name" value="LOG_family_nucleotidases"/>
</dbReference>
<dbReference type="PANTHER" id="PTHR43393">
    <property type="entry name" value="CYTOKININ RIBOSIDE 5'-MONOPHOSPHATE PHOSPHORIBOHYDROLASE"/>
    <property type="match status" value="1"/>
</dbReference>
<protein>
    <submittedName>
        <fullName evidence="1">TIGR00725 family protein</fullName>
    </submittedName>
</protein>
<proteinExistence type="predicted"/>
<reference evidence="1" key="1">
    <citation type="submission" date="2022-11" db="EMBL/GenBank/DDBJ databases">
        <title>Minimal conservation of predation-associated metabolite biosynthetic gene clusters underscores biosynthetic potential of Myxococcota including descriptions for ten novel species: Archangium lansinium sp. nov., Myxococcus landrumus sp. nov., Nannocystis bai.</title>
        <authorList>
            <person name="Ahearne A."/>
            <person name="Stevens C."/>
            <person name="Dowd S."/>
        </authorList>
    </citation>
    <scope>NUCLEOTIDE SEQUENCE</scope>
    <source>
        <strain evidence="1">Fl3</strain>
    </source>
</reference>
<accession>A0ABY7GYB5</accession>
<dbReference type="NCBIfam" id="TIGR00725">
    <property type="entry name" value="TIGR00725 family protein"/>
    <property type="match status" value="1"/>
</dbReference>
<dbReference type="EMBL" id="CP114040">
    <property type="protein sequence ID" value="WAS91951.1"/>
    <property type="molecule type" value="Genomic_DNA"/>
</dbReference>
<sequence length="183" mass="18501">MERTMRPIIAIVGGAHAPAPVLAAAEALGRLVVDAGFRVVTGGLTGVMEAASRGGRSARGWFEGAVLGILPGLDPAAANPWVDVAIATGLNHARNVVVVASADVVVAVGGGAGTLSEIALAWAHGKPVLGLDVGEGWSSRLGGEVLDDRRSEPIRRAHGPEDALAQIVALLAARPGNKPPPVF</sequence>
<dbReference type="RefSeq" id="WP_269034304.1">
    <property type="nucleotide sequence ID" value="NZ_CP114040.1"/>
</dbReference>
<organism evidence="1 2">
    <name type="scientific">Nannocystis punicea</name>
    <dbReference type="NCBI Taxonomy" id="2995304"/>
    <lineage>
        <taxon>Bacteria</taxon>
        <taxon>Pseudomonadati</taxon>
        <taxon>Myxococcota</taxon>
        <taxon>Polyangia</taxon>
        <taxon>Nannocystales</taxon>
        <taxon>Nannocystaceae</taxon>
        <taxon>Nannocystis</taxon>
    </lineage>
</organism>
<name>A0ABY7GYB5_9BACT</name>
<dbReference type="Pfam" id="PF18306">
    <property type="entry name" value="LDcluster4"/>
    <property type="match status" value="1"/>
</dbReference>
<keyword evidence="2" id="KW-1185">Reference proteome</keyword>
<gene>
    <name evidence="1" type="ORF">O0S08_37700</name>
</gene>
<dbReference type="PANTHER" id="PTHR43393:SF3">
    <property type="entry name" value="LYSINE DECARBOXYLASE-LIKE PROTEIN"/>
    <property type="match status" value="1"/>
</dbReference>
<evidence type="ECO:0000313" key="1">
    <source>
        <dbReference type="EMBL" id="WAS91951.1"/>
    </source>
</evidence>